<dbReference type="AlphaFoldDB" id="A0A0M7AIU7"/>
<sequence>MAKPDLNAFATARIAEGQVSEADVITLRRFIYGDMAVSLEEGAALFRLNDADLTYADTWYELFPEAIGDILVHQALPRGYVSEDNAAWLTGQITADGHVCSRTELDTVLHVLEKAREAPESLEKFALQAVADSVISGKGATRSGADLKPGVISDGEVEILRRVLYAGAGCGGIAISRAEAEILFDLNDATVEAENAPAWSELFSKAIANHLMAMSGFTPPAREDALAREDWLRQPGGYERGLGGFFRKMISGGVSGIREAYADAPNPLAARGAAMEAEIAANEVVTEDEASWLVERIGRDGVLHENERALLKFIREESPNIHPALQPLMDKAI</sequence>
<dbReference type="Proteomes" id="UP000049983">
    <property type="component" value="Unassembled WGS sequence"/>
</dbReference>
<evidence type="ECO:0000313" key="1">
    <source>
        <dbReference type="EMBL" id="CTQ64535.1"/>
    </source>
</evidence>
<gene>
    <name evidence="1" type="ORF">LA5096_00423</name>
</gene>
<dbReference type="STRING" id="311410.LA5095_03054"/>
<dbReference type="RefSeq" id="WP_055116929.1">
    <property type="nucleotide sequence ID" value="NZ_CXWA01000003.1"/>
</dbReference>
<protein>
    <submittedName>
        <fullName evidence="1">Uncharacterized protein</fullName>
    </submittedName>
</protein>
<proteinExistence type="predicted"/>
<reference evidence="2" key="1">
    <citation type="submission" date="2015-07" db="EMBL/GenBank/DDBJ databases">
        <authorList>
            <person name="Rodrigo-Torres Lidia"/>
            <person name="Arahal R.David."/>
        </authorList>
    </citation>
    <scope>NUCLEOTIDE SEQUENCE [LARGE SCALE GENOMIC DNA]</scope>
    <source>
        <strain evidence="2">CECT 5096</strain>
    </source>
</reference>
<name>A0A0M7AIU7_9HYPH</name>
<dbReference type="EMBL" id="CXWC01000001">
    <property type="protein sequence ID" value="CTQ64535.1"/>
    <property type="molecule type" value="Genomic_DNA"/>
</dbReference>
<dbReference type="GeneID" id="97667884"/>
<keyword evidence="2" id="KW-1185">Reference proteome</keyword>
<evidence type="ECO:0000313" key="2">
    <source>
        <dbReference type="Proteomes" id="UP000049983"/>
    </source>
</evidence>
<dbReference type="OrthoDB" id="7628592at2"/>
<organism evidence="1 2">
    <name type="scientific">Roseibium album</name>
    <dbReference type="NCBI Taxonomy" id="311410"/>
    <lineage>
        <taxon>Bacteria</taxon>
        <taxon>Pseudomonadati</taxon>
        <taxon>Pseudomonadota</taxon>
        <taxon>Alphaproteobacteria</taxon>
        <taxon>Hyphomicrobiales</taxon>
        <taxon>Stappiaceae</taxon>
        <taxon>Roseibium</taxon>
    </lineage>
</organism>
<accession>A0A0M7AIU7</accession>